<dbReference type="InterPro" id="IPR017945">
    <property type="entry name" value="DHBP_synth_RibB-like_a/b_dom"/>
</dbReference>
<dbReference type="SUPFAM" id="SSF55821">
    <property type="entry name" value="YrdC/RibB"/>
    <property type="match status" value="1"/>
</dbReference>
<feature type="domain" description="YrdC-like" evidence="1">
    <location>
        <begin position="13"/>
        <end position="199"/>
    </location>
</feature>
<comment type="caution">
    <text evidence="2">The sequence shown here is derived from an EMBL/GenBank/DDBJ whole genome shotgun (WGS) entry which is preliminary data.</text>
</comment>
<dbReference type="PANTHER" id="PTHR42828">
    <property type="entry name" value="DHBP SYNTHASE RIBB-LIKE ALPHA/BETA DOMAIN-CONTAINING PROTEIN"/>
    <property type="match status" value="1"/>
</dbReference>
<reference evidence="2 3" key="1">
    <citation type="submission" date="2017-02" db="EMBL/GenBank/DDBJ databases">
        <title>Draft genome sequence of Moraxella porci CCUG 54912T type strain.</title>
        <authorList>
            <person name="Salva-Serra F."/>
            <person name="Engstrom-Jakobsson H."/>
            <person name="Thorell K."/>
            <person name="Jaen-Luchoro D."/>
            <person name="Gonzales-Siles L."/>
            <person name="Karlsson R."/>
            <person name="Yazdan S."/>
            <person name="Boulund F."/>
            <person name="Johnning A."/>
            <person name="Engstrand L."/>
            <person name="Kristiansson E."/>
            <person name="Moore E."/>
        </authorList>
    </citation>
    <scope>NUCLEOTIDE SEQUENCE [LARGE SCALE GENOMIC DNA]</scope>
    <source>
        <strain evidence="2 3">CCUG 54912</strain>
    </source>
</reference>
<proteinExistence type="predicted"/>
<dbReference type="RefSeq" id="WP_078318462.1">
    <property type="nucleotide sequence ID" value="NZ_MUYV01000012.1"/>
</dbReference>
<evidence type="ECO:0000313" key="3">
    <source>
        <dbReference type="Proteomes" id="UP000190683"/>
    </source>
</evidence>
<dbReference type="Gene3D" id="3.90.870.10">
    <property type="entry name" value="DHBP synthase"/>
    <property type="match status" value="1"/>
</dbReference>
<dbReference type="PANTHER" id="PTHR42828:SF3">
    <property type="entry name" value="THREONYLCARBAMOYL-AMP SYNTHASE"/>
    <property type="match status" value="1"/>
</dbReference>
<dbReference type="InterPro" id="IPR006070">
    <property type="entry name" value="Sua5-like_dom"/>
</dbReference>
<dbReference type="AlphaFoldDB" id="A0A1T0CNA0"/>
<name>A0A1T0CNA0_9GAMM</name>
<organism evidence="2 3">
    <name type="scientific">Moraxella porci DSM 25326</name>
    <dbReference type="NCBI Taxonomy" id="573983"/>
    <lineage>
        <taxon>Bacteria</taxon>
        <taxon>Pseudomonadati</taxon>
        <taxon>Pseudomonadota</taxon>
        <taxon>Gammaproteobacteria</taxon>
        <taxon>Moraxellales</taxon>
        <taxon>Moraxellaceae</taxon>
        <taxon>Moraxella</taxon>
    </lineage>
</organism>
<sequence>MITYYLHPDNPQERILSQIITAFTNDELIVYPSQHGYQLAMSLSAKEAHLQAVRMGNYQTVPHAVLICQDLSHIAQYADIDNFAHRIMKSKLGTGIDFALAPTKLTPKKFIDDKSKTITVRQAATAIERALVEKLGEAFVSLPIIIDDEPISYSSNYEVEMAVENLVDGYINGGEIMQSEPTLVDLTDGNITVLNQGDAQIDF</sequence>
<dbReference type="InterPro" id="IPR052532">
    <property type="entry name" value="SUA5_domain"/>
</dbReference>
<dbReference type="EMBL" id="MUYV01000012">
    <property type="protein sequence ID" value="OOS23818.1"/>
    <property type="molecule type" value="Genomic_DNA"/>
</dbReference>
<dbReference type="PROSITE" id="PS51163">
    <property type="entry name" value="YRDC"/>
    <property type="match status" value="1"/>
</dbReference>
<dbReference type="GO" id="GO:0003725">
    <property type="term" value="F:double-stranded RNA binding"/>
    <property type="evidence" value="ECO:0007669"/>
    <property type="project" value="InterPro"/>
</dbReference>
<evidence type="ECO:0000259" key="1">
    <source>
        <dbReference type="PROSITE" id="PS51163"/>
    </source>
</evidence>
<gene>
    <name evidence="2" type="ORF">B0681_09330</name>
</gene>
<evidence type="ECO:0000313" key="2">
    <source>
        <dbReference type="EMBL" id="OOS23818.1"/>
    </source>
</evidence>
<keyword evidence="3" id="KW-1185">Reference proteome</keyword>
<protein>
    <recommendedName>
        <fullName evidence="1">YrdC-like domain-containing protein</fullName>
    </recommendedName>
</protein>
<dbReference type="STRING" id="573983.B0681_09330"/>
<dbReference type="Proteomes" id="UP000190683">
    <property type="component" value="Unassembled WGS sequence"/>
</dbReference>
<accession>A0A1T0CNA0</accession>
<dbReference type="Pfam" id="PF01300">
    <property type="entry name" value="Sua5_yciO_yrdC"/>
    <property type="match status" value="1"/>
</dbReference>